<name>A0A9D4EM22_DREPO</name>
<protein>
    <submittedName>
        <fullName evidence="1">Uncharacterized protein</fullName>
    </submittedName>
</protein>
<reference evidence="1" key="1">
    <citation type="journal article" date="2019" name="bioRxiv">
        <title>The Genome of the Zebra Mussel, Dreissena polymorpha: A Resource for Invasive Species Research.</title>
        <authorList>
            <person name="McCartney M.A."/>
            <person name="Auch B."/>
            <person name="Kono T."/>
            <person name="Mallez S."/>
            <person name="Zhang Y."/>
            <person name="Obille A."/>
            <person name="Becker A."/>
            <person name="Abrahante J.E."/>
            <person name="Garbe J."/>
            <person name="Badalamenti J.P."/>
            <person name="Herman A."/>
            <person name="Mangelson H."/>
            <person name="Liachko I."/>
            <person name="Sullivan S."/>
            <person name="Sone E.D."/>
            <person name="Koren S."/>
            <person name="Silverstein K.A.T."/>
            <person name="Beckman K.B."/>
            <person name="Gohl D.M."/>
        </authorList>
    </citation>
    <scope>NUCLEOTIDE SEQUENCE</scope>
    <source>
        <strain evidence="1">Duluth1</strain>
        <tissue evidence="1">Whole animal</tissue>
    </source>
</reference>
<dbReference type="EMBL" id="JAIWYP010000008">
    <property type="protein sequence ID" value="KAH3782410.1"/>
    <property type="molecule type" value="Genomic_DNA"/>
</dbReference>
<keyword evidence="2" id="KW-1185">Reference proteome</keyword>
<reference evidence="1" key="2">
    <citation type="submission" date="2020-11" db="EMBL/GenBank/DDBJ databases">
        <authorList>
            <person name="McCartney M.A."/>
            <person name="Auch B."/>
            <person name="Kono T."/>
            <person name="Mallez S."/>
            <person name="Becker A."/>
            <person name="Gohl D.M."/>
            <person name="Silverstein K.A.T."/>
            <person name="Koren S."/>
            <person name="Bechman K.B."/>
            <person name="Herman A."/>
            <person name="Abrahante J.E."/>
            <person name="Garbe J."/>
        </authorList>
    </citation>
    <scope>NUCLEOTIDE SEQUENCE</scope>
    <source>
        <strain evidence="1">Duluth1</strain>
        <tissue evidence="1">Whole animal</tissue>
    </source>
</reference>
<sequence>MLKHHPNSLEFLLVSCGVERNVNNNLPRRLGKGILANTLPAGNHQVASPTRPDIIRHPSPRLQFNGRGIFLVTHTVRVLPTRNPADDIMTRI</sequence>
<evidence type="ECO:0000313" key="2">
    <source>
        <dbReference type="Proteomes" id="UP000828390"/>
    </source>
</evidence>
<organism evidence="1 2">
    <name type="scientific">Dreissena polymorpha</name>
    <name type="common">Zebra mussel</name>
    <name type="synonym">Mytilus polymorpha</name>
    <dbReference type="NCBI Taxonomy" id="45954"/>
    <lineage>
        <taxon>Eukaryota</taxon>
        <taxon>Metazoa</taxon>
        <taxon>Spiralia</taxon>
        <taxon>Lophotrochozoa</taxon>
        <taxon>Mollusca</taxon>
        <taxon>Bivalvia</taxon>
        <taxon>Autobranchia</taxon>
        <taxon>Heteroconchia</taxon>
        <taxon>Euheterodonta</taxon>
        <taxon>Imparidentia</taxon>
        <taxon>Neoheterodontei</taxon>
        <taxon>Myida</taxon>
        <taxon>Dreissenoidea</taxon>
        <taxon>Dreissenidae</taxon>
        <taxon>Dreissena</taxon>
    </lineage>
</organism>
<accession>A0A9D4EM22</accession>
<evidence type="ECO:0000313" key="1">
    <source>
        <dbReference type="EMBL" id="KAH3782410.1"/>
    </source>
</evidence>
<proteinExistence type="predicted"/>
<comment type="caution">
    <text evidence="1">The sequence shown here is derived from an EMBL/GenBank/DDBJ whole genome shotgun (WGS) entry which is preliminary data.</text>
</comment>
<dbReference type="Proteomes" id="UP000828390">
    <property type="component" value="Unassembled WGS sequence"/>
</dbReference>
<dbReference type="AlphaFoldDB" id="A0A9D4EM22"/>
<gene>
    <name evidence="1" type="ORF">DPMN_160325</name>
</gene>